<keyword evidence="12" id="KW-1185">Reference proteome</keyword>
<keyword evidence="7" id="KW-0547">Nucleotide-binding</keyword>
<dbReference type="PANTHER" id="PTHR33540">
    <property type="entry name" value="TRNA THREONYLCARBAMOYLADENOSINE BIOSYNTHESIS PROTEIN TSAE"/>
    <property type="match status" value="1"/>
</dbReference>
<dbReference type="EMBL" id="FOVF01000005">
    <property type="protein sequence ID" value="SFN13945.1"/>
    <property type="molecule type" value="Genomic_DNA"/>
</dbReference>
<evidence type="ECO:0000256" key="2">
    <source>
        <dbReference type="ARBA" id="ARBA00007599"/>
    </source>
</evidence>
<keyword evidence="6" id="KW-0479">Metal-binding</keyword>
<dbReference type="SUPFAM" id="SSF52540">
    <property type="entry name" value="P-loop containing nucleoside triphosphate hydrolases"/>
    <property type="match status" value="1"/>
</dbReference>
<evidence type="ECO:0000256" key="6">
    <source>
        <dbReference type="ARBA" id="ARBA00022723"/>
    </source>
</evidence>
<protein>
    <recommendedName>
        <fullName evidence="3">tRNA threonylcarbamoyladenosine biosynthesis protein TsaE</fullName>
    </recommendedName>
    <alternativeName>
        <fullName evidence="10">t(6)A37 threonylcarbamoyladenosine biosynthesis protein TsaE</fullName>
    </alternativeName>
</protein>
<accession>A0A1I4WKF8</accession>
<dbReference type="GO" id="GO:0002949">
    <property type="term" value="P:tRNA threonylcarbamoyladenosine modification"/>
    <property type="evidence" value="ECO:0007669"/>
    <property type="project" value="InterPro"/>
</dbReference>
<evidence type="ECO:0000256" key="7">
    <source>
        <dbReference type="ARBA" id="ARBA00022741"/>
    </source>
</evidence>
<evidence type="ECO:0000313" key="11">
    <source>
        <dbReference type="EMBL" id="SFN13945.1"/>
    </source>
</evidence>
<proteinExistence type="inferred from homology"/>
<name>A0A1I4WKF8_9GAMM</name>
<keyword evidence="5" id="KW-0819">tRNA processing</keyword>
<evidence type="ECO:0000256" key="4">
    <source>
        <dbReference type="ARBA" id="ARBA00022490"/>
    </source>
</evidence>
<evidence type="ECO:0000313" key="12">
    <source>
        <dbReference type="Proteomes" id="UP000198575"/>
    </source>
</evidence>
<evidence type="ECO:0000256" key="3">
    <source>
        <dbReference type="ARBA" id="ARBA00019010"/>
    </source>
</evidence>
<dbReference type="RefSeq" id="WP_245778808.1">
    <property type="nucleotide sequence ID" value="NZ_FOVF01000005.1"/>
</dbReference>
<evidence type="ECO:0000256" key="5">
    <source>
        <dbReference type="ARBA" id="ARBA00022694"/>
    </source>
</evidence>
<comment type="similarity">
    <text evidence="2">Belongs to the TsaE family.</text>
</comment>
<dbReference type="Pfam" id="PF02367">
    <property type="entry name" value="TsaE"/>
    <property type="match status" value="1"/>
</dbReference>
<dbReference type="STRING" id="578942.SAMN05216289_105100"/>
<comment type="subcellular location">
    <subcellularLocation>
        <location evidence="1">Cytoplasm</location>
    </subcellularLocation>
</comment>
<gene>
    <name evidence="11" type="ORF">SAMN05216289_105100</name>
</gene>
<dbReference type="PANTHER" id="PTHR33540:SF2">
    <property type="entry name" value="TRNA THREONYLCARBAMOYLADENOSINE BIOSYNTHESIS PROTEIN TSAE"/>
    <property type="match status" value="1"/>
</dbReference>
<evidence type="ECO:0000256" key="9">
    <source>
        <dbReference type="ARBA" id="ARBA00022842"/>
    </source>
</evidence>
<dbReference type="NCBIfam" id="TIGR00150">
    <property type="entry name" value="T6A_YjeE"/>
    <property type="match status" value="1"/>
</dbReference>
<dbReference type="GO" id="GO:0046872">
    <property type="term" value="F:metal ion binding"/>
    <property type="evidence" value="ECO:0007669"/>
    <property type="project" value="UniProtKB-KW"/>
</dbReference>
<dbReference type="GO" id="GO:0005737">
    <property type="term" value="C:cytoplasm"/>
    <property type="evidence" value="ECO:0007669"/>
    <property type="project" value="UniProtKB-SubCell"/>
</dbReference>
<keyword evidence="9" id="KW-0460">Magnesium</keyword>
<sequence>MSAVFEANGIDERELTGMARRIAAPLAGGGVVYLRGDLGAGKTTLARALLQALDVGERVKSPTYSLIESYRSGDLRVHHLDLYRIAGADELEWLGLADLVYGPSLVVVEWPDRGLSGLPPADLEIELRHAGEKRDLRVAAHGSIGQRALRALQTDPAGDGGIS</sequence>
<evidence type="ECO:0000256" key="8">
    <source>
        <dbReference type="ARBA" id="ARBA00022840"/>
    </source>
</evidence>
<dbReference type="AlphaFoldDB" id="A0A1I4WKF8"/>
<organism evidence="11 12">
    <name type="scientific">Dokdonella immobilis</name>
    <dbReference type="NCBI Taxonomy" id="578942"/>
    <lineage>
        <taxon>Bacteria</taxon>
        <taxon>Pseudomonadati</taxon>
        <taxon>Pseudomonadota</taxon>
        <taxon>Gammaproteobacteria</taxon>
        <taxon>Lysobacterales</taxon>
        <taxon>Rhodanobacteraceae</taxon>
        <taxon>Dokdonella</taxon>
    </lineage>
</organism>
<dbReference type="InterPro" id="IPR003442">
    <property type="entry name" value="T6A_TsaE"/>
</dbReference>
<keyword evidence="4" id="KW-0963">Cytoplasm</keyword>
<dbReference type="Gene3D" id="3.40.50.300">
    <property type="entry name" value="P-loop containing nucleotide triphosphate hydrolases"/>
    <property type="match status" value="1"/>
</dbReference>
<dbReference type="InterPro" id="IPR027417">
    <property type="entry name" value="P-loop_NTPase"/>
</dbReference>
<evidence type="ECO:0000256" key="1">
    <source>
        <dbReference type="ARBA" id="ARBA00004496"/>
    </source>
</evidence>
<keyword evidence="8" id="KW-0067">ATP-binding</keyword>
<evidence type="ECO:0000256" key="10">
    <source>
        <dbReference type="ARBA" id="ARBA00032441"/>
    </source>
</evidence>
<dbReference type="GO" id="GO:0005524">
    <property type="term" value="F:ATP binding"/>
    <property type="evidence" value="ECO:0007669"/>
    <property type="project" value="UniProtKB-KW"/>
</dbReference>
<reference evidence="11 12" key="1">
    <citation type="submission" date="2016-10" db="EMBL/GenBank/DDBJ databases">
        <authorList>
            <person name="de Groot N.N."/>
        </authorList>
    </citation>
    <scope>NUCLEOTIDE SEQUENCE [LARGE SCALE GENOMIC DNA]</scope>
    <source>
        <strain evidence="11 12">CGMCC 1.7659</strain>
    </source>
</reference>
<dbReference type="Proteomes" id="UP000198575">
    <property type="component" value="Unassembled WGS sequence"/>
</dbReference>